<evidence type="ECO:0000256" key="1">
    <source>
        <dbReference type="ARBA" id="ARBA00004651"/>
    </source>
</evidence>
<feature type="transmembrane region" description="Helical" evidence="8">
    <location>
        <begin position="37"/>
        <end position="58"/>
    </location>
</feature>
<dbReference type="RefSeq" id="WP_029341022.1">
    <property type="nucleotide sequence ID" value="NZ_FMYN01000002.1"/>
</dbReference>
<comment type="caution">
    <text evidence="10">The sequence shown here is derived from an EMBL/GenBank/DDBJ whole genome shotgun (WGS) entry which is preliminary data.</text>
</comment>
<feature type="transmembrane region" description="Helical" evidence="8">
    <location>
        <begin position="70"/>
        <end position="89"/>
    </location>
</feature>
<evidence type="ECO:0000256" key="7">
    <source>
        <dbReference type="ARBA" id="ARBA00023136"/>
    </source>
</evidence>
<feature type="transmembrane region" description="Helical" evidence="8">
    <location>
        <begin position="238"/>
        <end position="258"/>
    </location>
</feature>
<evidence type="ECO:0000256" key="2">
    <source>
        <dbReference type="ARBA" id="ARBA00007783"/>
    </source>
</evidence>
<sequence>MNALRTIGGELKDHLYLIFRLSLYETKSQYSMQYLGWFWEIMTPLLQIGVYWVVFGFGIRGGHPVDGIPFVFWLVSGLIAWFFIGSTIPSGSRSIYGRVALVSKMHFPLSTIPAYVILAQFYRHLAMIALTIILGCAFGYFPGWHTLELLYIVPAGVVFLYAVSLLLSALATMIRDVQNMVTSAIRMLMYLTPIMWIPPDHSLFKMLLMLNPLVYLIEGYRSALIGTGYLLDHMWYGVYFWCMTLAILLVGASIHIRFRRYFIDYV</sequence>
<evidence type="ECO:0000313" key="11">
    <source>
        <dbReference type="Proteomes" id="UP000053797"/>
    </source>
</evidence>
<comment type="subcellular location">
    <subcellularLocation>
        <location evidence="1 8">Cell membrane</location>
        <topology evidence="1 8">Multi-pass membrane protein</topology>
    </subcellularLocation>
</comment>
<evidence type="ECO:0000256" key="4">
    <source>
        <dbReference type="ARBA" id="ARBA00022475"/>
    </source>
</evidence>
<dbReference type="GO" id="GO:0140359">
    <property type="term" value="F:ABC-type transporter activity"/>
    <property type="evidence" value="ECO:0007669"/>
    <property type="project" value="InterPro"/>
</dbReference>
<evidence type="ECO:0000256" key="5">
    <source>
        <dbReference type="ARBA" id="ARBA00022692"/>
    </source>
</evidence>
<dbReference type="OrthoDB" id="9794365at2"/>
<gene>
    <name evidence="10" type="ORF">AS033_07105</name>
</gene>
<comment type="caution">
    <text evidence="8">Lacks conserved residue(s) required for the propagation of feature annotation.</text>
</comment>
<dbReference type="PANTHER" id="PTHR30413:SF10">
    <property type="entry name" value="CAPSULE POLYSACCHARIDE EXPORT INNER-MEMBRANE PROTEIN CTRC"/>
    <property type="match status" value="1"/>
</dbReference>
<keyword evidence="4 8" id="KW-1003">Cell membrane</keyword>
<dbReference type="Proteomes" id="UP000053797">
    <property type="component" value="Unassembled WGS sequence"/>
</dbReference>
<proteinExistence type="inferred from homology"/>
<organism evidence="10 11">
    <name type="scientific">Exiguobacterium indicum</name>
    <dbReference type="NCBI Taxonomy" id="296995"/>
    <lineage>
        <taxon>Bacteria</taxon>
        <taxon>Bacillati</taxon>
        <taxon>Bacillota</taxon>
        <taxon>Bacilli</taxon>
        <taxon>Bacillales</taxon>
        <taxon>Bacillales Family XII. Incertae Sedis</taxon>
        <taxon>Exiguobacterium</taxon>
    </lineage>
</organism>
<accession>A0A0V8GG33</accession>
<reference evidence="10 11" key="1">
    <citation type="journal article" date="2015" name="Int. J. Syst. Evol. Microbiol.">
        <title>Exiguobacterium enclense sp. nov., isolated from sediment.</title>
        <authorList>
            <person name="Dastager S.G."/>
            <person name="Mawlankar R."/>
            <person name="Sonalkar V.V."/>
            <person name="Thorat M.N."/>
            <person name="Mual P."/>
            <person name="Verma A."/>
            <person name="Krishnamurthi S."/>
            <person name="Tang S.K."/>
            <person name="Li W.J."/>
        </authorList>
    </citation>
    <scope>NUCLEOTIDE SEQUENCE [LARGE SCALE GENOMIC DNA]</scope>
    <source>
        <strain evidence="10 11">NIO-1109</strain>
    </source>
</reference>
<evidence type="ECO:0000256" key="3">
    <source>
        <dbReference type="ARBA" id="ARBA00022448"/>
    </source>
</evidence>
<feature type="transmembrane region" description="Helical" evidence="8">
    <location>
        <begin position="149"/>
        <end position="171"/>
    </location>
</feature>
<dbReference type="AlphaFoldDB" id="A0A0V8GG33"/>
<dbReference type="Pfam" id="PF01061">
    <property type="entry name" value="ABC2_membrane"/>
    <property type="match status" value="1"/>
</dbReference>
<dbReference type="GO" id="GO:0005886">
    <property type="term" value="C:plasma membrane"/>
    <property type="evidence" value="ECO:0007669"/>
    <property type="project" value="UniProtKB-SubCell"/>
</dbReference>
<name>A0A0V8GG33_9BACL</name>
<keyword evidence="6 8" id="KW-1133">Transmembrane helix</keyword>
<feature type="domain" description="ABC transmembrane type-2" evidence="9">
    <location>
        <begin position="35"/>
        <end position="259"/>
    </location>
</feature>
<dbReference type="PANTHER" id="PTHR30413">
    <property type="entry name" value="INNER MEMBRANE TRANSPORT PERMEASE"/>
    <property type="match status" value="1"/>
</dbReference>
<dbReference type="InterPro" id="IPR047817">
    <property type="entry name" value="ABC2_TM_bact-type"/>
</dbReference>
<keyword evidence="3 8" id="KW-0813">Transport</keyword>
<comment type="similarity">
    <text evidence="2 8">Belongs to the ABC-2 integral membrane protein family.</text>
</comment>
<keyword evidence="5 8" id="KW-0812">Transmembrane</keyword>
<keyword evidence="7 8" id="KW-0472">Membrane</keyword>
<dbReference type="EMBL" id="LNQL01000002">
    <property type="protein sequence ID" value="KSU49137.1"/>
    <property type="molecule type" value="Genomic_DNA"/>
</dbReference>
<evidence type="ECO:0000259" key="9">
    <source>
        <dbReference type="PROSITE" id="PS51012"/>
    </source>
</evidence>
<feature type="transmembrane region" description="Helical" evidence="8">
    <location>
        <begin position="183"/>
        <end position="199"/>
    </location>
</feature>
<dbReference type="GeneID" id="88810904"/>
<evidence type="ECO:0000256" key="6">
    <source>
        <dbReference type="ARBA" id="ARBA00022989"/>
    </source>
</evidence>
<evidence type="ECO:0000313" key="10">
    <source>
        <dbReference type="EMBL" id="KSU49137.1"/>
    </source>
</evidence>
<protein>
    <recommendedName>
        <fullName evidence="8">Transport permease protein</fullName>
    </recommendedName>
</protein>
<dbReference type="PROSITE" id="PS51012">
    <property type="entry name" value="ABC_TM2"/>
    <property type="match status" value="1"/>
</dbReference>
<evidence type="ECO:0000256" key="8">
    <source>
        <dbReference type="RuleBase" id="RU361157"/>
    </source>
</evidence>
<dbReference type="GO" id="GO:0015920">
    <property type="term" value="P:lipopolysaccharide transport"/>
    <property type="evidence" value="ECO:0007669"/>
    <property type="project" value="TreeGrafter"/>
</dbReference>
<dbReference type="InterPro" id="IPR013525">
    <property type="entry name" value="ABC2_TM"/>
</dbReference>